<dbReference type="EMBL" id="AZBU02000010">
    <property type="protein sequence ID" value="TKR63315.1"/>
    <property type="molecule type" value="Genomic_DNA"/>
</dbReference>
<reference evidence="1 2" key="1">
    <citation type="journal article" date="2015" name="Genome Biol.">
        <title>Comparative genomics of Steinernema reveals deeply conserved gene regulatory networks.</title>
        <authorList>
            <person name="Dillman A.R."/>
            <person name="Macchietto M."/>
            <person name="Porter C.F."/>
            <person name="Rogers A."/>
            <person name="Williams B."/>
            <person name="Antoshechkin I."/>
            <person name="Lee M.M."/>
            <person name="Goodwin Z."/>
            <person name="Lu X."/>
            <person name="Lewis E.E."/>
            <person name="Goodrich-Blair H."/>
            <person name="Stock S.P."/>
            <person name="Adams B.J."/>
            <person name="Sternberg P.W."/>
            <person name="Mortazavi A."/>
        </authorList>
    </citation>
    <scope>NUCLEOTIDE SEQUENCE [LARGE SCALE GENOMIC DNA]</scope>
    <source>
        <strain evidence="1 2">ALL</strain>
    </source>
</reference>
<name>A0A4V5ZYE5_STECR</name>
<proteinExistence type="predicted"/>
<keyword evidence="2" id="KW-1185">Reference proteome</keyword>
<evidence type="ECO:0000313" key="2">
    <source>
        <dbReference type="Proteomes" id="UP000298663"/>
    </source>
</evidence>
<evidence type="ECO:0000313" key="1">
    <source>
        <dbReference type="EMBL" id="TKR63315.1"/>
    </source>
</evidence>
<dbReference type="AlphaFoldDB" id="A0A4V5ZYE5"/>
<comment type="caution">
    <text evidence="1">The sequence shown here is derived from an EMBL/GenBank/DDBJ whole genome shotgun (WGS) entry which is preliminary data.</text>
</comment>
<protein>
    <submittedName>
        <fullName evidence="1">Uncharacterized protein</fullName>
    </submittedName>
</protein>
<organism evidence="1 2">
    <name type="scientific">Steinernema carpocapsae</name>
    <name type="common">Entomopathogenic nematode</name>
    <dbReference type="NCBI Taxonomy" id="34508"/>
    <lineage>
        <taxon>Eukaryota</taxon>
        <taxon>Metazoa</taxon>
        <taxon>Ecdysozoa</taxon>
        <taxon>Nematoda</taxon>
        <taxon>Chromadorea</taxon>
        <taxon>Rhabditida</taxon>
        <taxon>Tylenchina</taxon>
        <taxon>Panagrolaimomorpha</taxon>
        <taxon>Strongyloidoidea</taxon>
        <taxon>Steinernematidae</taxon>
        <taxon>Steinernema</taxon>
    </lineage>
</organism>
<accession>A0A4V5ZYE5</accession>
<reference evidence="1 2" key="2">
    <citation type="journal article" date="2019" name="G3 (Bethesda)">
        <title>Hybrid Assembly of the Genome of the Entomopathogenic Nematode Steinernema carpocapsae Identifies the X-Chromosome.</title>
        <authorList>
            <person name="Serra L."/>
            <person name="Macchietto M."/>
            <person name="Macias-Munoz A."/>
            <person name="McGill C.J."/>
            <person name="Rodriguez I.M."/>
            <person name="Rodriguez B."/>
            <person name="Murad R."/>
            <person name="Mortazavi A."/>
        </authorList>
    </citation>
    <scope>NUCLEOTIDE SEQUENCE [LARGE SCALE GENOMIC DNA]</scope>
    <source>
        <strain evidence="1 2">ALL</strain>
    </source>
</reference>
<sequence length="276" mass="32416">MSDRKVDRPSDKLRRLEFWINNLQGKERFVSFPANETWTSMGAAFSSFTQYAHSFFTNTNFSLPASTSRFCKPYDWFYDYKRKGIGIKLACANCQYPLMTYPEQWTSIYDPKNNEKTACSYECLSQQLDPIAYKYRDHRWVSCGGNDISDVYSQIYRVFYVYAITDGKDVYTTQAPTILIAMAVFVGYANSVSTIMKNPTRSCFLNLKDCHWSDQRSKRLRWTHLRRQRRPLSTKMRTISRNPTNAKPEWTATNAKRMKMRIKEAKTLGYFVQKES</sequence>
<gene>
    <name evidence="1" type="ORF">L596_027158</name>
</gene>
<dbReference type="Proteomes" id="UP000298663">
    <property type="component" value="Unassembled WGS sequence"/>
</dbReference>